<evidence type="ECO:0000313" key="5">
    <source>
        <dbReference type="Proteomes" id="UP000001096"/>
    </source>
</evidence>
<sequence>MTGEIFILVVEDEMLLQALLEEALKDGGYDGKVVSTGEEAIKLFDADEPKYRALITDVNLGRKVDGWDVARRAREINADIPVVYITGHGGADWASRGVPNSIVLTKPFATAQLITAVSQLINTGQTPAP</sequence>
<proteinExistence type="predicted"/>
<evidence type="ECO:0000256" key="1">
    <source>
        <dbReference type="ARBA" id="ARBA00022553"/>
    </source>
</evidence>
<comment type="caution">
    <text evidence="4">The sequence shown here is derived from an EMBL/GenBank/DDBJ whole genome shotgun (WGS) entry which is preliminary data.</text>
</comment>
<dbReference type="AlphaFoldDB" id="K8PFS2"/>
<dbReference type="SUPFAM" id="SSF52172">
    <property type="entry name" value="CheY-like"/>
    <property type="match status" value="1"/>
</dbReference>
<evidence type="ECO:0000313" key="4">
    <source>
        <dbReference type="EMBL" id="EKS41487.1"/>
    </source>
</evidence>
<dbReference type="InterPro" id="IPR001789">
    <property type="entry name" value="Sig_transdc_resp-reg_receiver"/>
</dbReference>
<evidence type="ECO:0000256" key="2">
    <source>
        <dbReference type="PROSITE-ProRule" id="PRU00169"/>
    </source>
</evidence>
<reference evidence="4 5" key="1">
    <citation type="submission" date="2012-04" db="EMBL/GenBank/DDBJ databases">
        <title>The Genome Sequence of Afipia broomeae ATCC 49717.</title>
        <authorList>
            <consortium name="The Broad Institute Genome Sequencing Platform"/>
            <person name="Earl A."/>
            <person name="Ward D."/>
            <person name="Feldgarden M."/>
            <person name="Gevers D."/>
            <person name="Huys G."/>
            <person name="Walker B."/>
            <person name="Young S.K."/>
            <person name="Zeng Q."/>
            <person name="Gargeya S."/>
            <person name="Fitzgerald M."/>
            <person name="Haas B."/>
            <person name="Abouelleil A."/>
            <person name="Alvarado L."/>
            <person name="Arachchi H.M."/>
            <person name="Berlin A."/>
            <person name="Chapman S.B."/>
            <person name="Goldberg J."/>
            <person name="Griggs A."/>
            <person name="Gujja S."/>
            <person name="Hansen M."/>
            <person name="Howarth C."/>
            <person name="Imamovic A."/>
            <person name="Larimer J."/>
            <person name="McCowen C."/>
            <person name="Montmayeur A."/>
            <person name="Murphy C."/>
            <person name="Neiman D."/>
            <person name="Pearson M."/>
            <person name="Priest M."/>
            <person name="Roberts A."/>
            <person name="Saif S."/>
            <person name="Shea T."/>
            <person name="Sisk P."/>
            <person name="Sykes S."/>
            <person name="Wortman J."/>
            <person name="Nusbaum C."/>
            <person name="Birren B."/>
        </authorList>
    </citation>
    <scope>NUCLEOTIDE SEQUENCE [LARGE SCALE GENOMIC DNA]</scope>
    <source>
        <strain evidence="4 5">ATCC 49717</strain>
    </source>
</reference>
<dbReference type="PROSITE" id="PS50110">
    <property type="entry name" value="RESPONSE_REGULATORY"/>
    <property type="match status" value="1"/>
</dbReference>
<organism evidence="4 5">
    <name type="scientific">Afipia broomeae ATCC 49717</name>
    <dbReference type="NCBI Taxonomy" id="883078"/>
    <lineage>
        <taxon>Bacteria</taxon>
        <taxon>Pseudomonadati</taxon>
        <taxon>Pseudomonadota</taxon>
        <taxon>Alphaproteobacteria</taxon>
        <taxon>Hyphomicrobiales</taxon>
        <taxon>Nitrobacteraceae</taxon>
        <taxon>Afipia</taxon>
    </lineage>
</organism>
<dbReference type="Gene3D" id="3.40.50.2300">
    <property type="match status" value="1"/>
</dbReference>
<feature type="modified residue" description="4-aspartylphosphate" evidence="2">
    <location>
        <position position="57"/>
    </location>
</feature>
<dbReference type="PANTHER" id="PTHR44591:SF21">
    <property type="entry name" value="TWO-COMPONENT RESPONSE REGULATOR"/>
    <property type="match status" value="1"/>
</dbReference>
<dbReference type="HOGENOM" id="CLU_000445_69_8_5"/>
<accession>K8PFS2</accession>
<keyword evidence="1 2" id="KW-0597">Phosphoprotein</keyword>
<keyword evidence="5" id="KW-1185">Reference proteome</keyword>
<name>K8PFS2_9BRAD</name>
<dbReference type="Proteomes" id="UP000001096">
    <property type="component" value="Unassembled WGS sequence"/>
</dbReference>
<gene>
    <name evidence="4" type="ORF">HMPREF9695_00579</name>
</gene>
<protein>
    <recommendedName>
        <fullName evidence="3">Response regulatory domain-containing protein</fullName>
    </recommendedName>
</protein>
<dbReference type="InterPro" id="IPR011006">
    <property type="entry name" value="CheY-like_superfamily"/>
</dbReference>
<dbReference type="RefSeq" id="WP_006019286.1">
    <property type="nucleotide sequence ID" value="NZ_KB375282.1"/>
</dbReference>
<dbReference type="EMBL" id="AGWX01000001">
    <property type="protein sequence ID" value="EKS41487.1"/>
    <property type="molecule type" value="Genomic_DNA"/>
</dbReference>
<dbReference type="SMART" id="SM00448">
    <property type="entry name" value="REC"/>
    <property type="match status" value="1"/>
</dbReference>
<dbReference type="PATRIC" id="fig|883078.3.peg.603"/>
<dbReference type="PANTHER" id="PTHR44591">
    <property type="entry name" value="STRESS RESPONSE REGULATOR PROTEIN 1"/>
    <property type="match status" value="1"/>
</dbReference>
<dbReference type="Pfam" id="PF00072">
    <property type="entry name" value="Response_reg"/>
    <property type="match status" value="1"/>
</dbReference>
<dbReference type="eggNOG" id="COG0784">
    <property type="taxonomic scope" value="Bacteria"/>
</dbReference>
<evidence type="ECO:0000259" key="3">
    <source>
        <dbReference type="PROSITE" id="PS50110"/>
    </source>
</evidence>
<dbReference type="GO" id="GO:0000160">
    <property type="term" value="P:phosphorelay signal transduction system"/>
    <property type="evidence" value="ECO:0007669"/>
    <property type="project" value="InterPro"/>
</dbReference>
<feature type="domain" description="Response regulatory" evidence="3">
    <location>
        <begin position="6"/>
        <end position="121"/>
    </location>
</feature>
<dbReference type="InterPro" id="IPR050595">
    <property type="entry name" value="Bact_response_regulator"/>
</dbReference>